<accession>A0ACB7VHE4</accession>
<name>A0ACB7VHE4_DIOAL</name>
<comment type="caution">
    <text evidence="1">The sequence shown here is derived from an EMBL/GenBank/DDBJ whole genome shotgun (WGS) entry which is preliminary data.</text>
</comment>
<organism evidence="1 2">
    <name type="scientific">Dioscorea alata</name>
    <name type="common">Purple yam</name>
    <dbReference type="NCBI Taxonomy" id="55571"/>
    <lineage>
        <taxon>Eukaryota</taxon>
        <taxon>Viridiplantae</taxon>
        <taxon>Streptophyta</taxon>
        <taxon>Embryophyta</taxon>
        <taxon>Tracheophyta</taxon>
        <taxon>Spermatophyta</taxon>
        <taxon>Magnoliopsida</taxon>
        <taxon>Liliopsida</taxon>
        <taxon>Dioscoreales</taxon>
        <taxon>Dioscoreaceae</taxon>
        <taxon>Dioscorea</taxon>
    </lineage>
</organism>
<evidence type="ECO:0000313" key="1">
    <source>
        <dbReference type="EMBL" id="KAH7673622.1"/>
    </source>
</evidence>
<dbReference type="EMBL" id="CM037018">
    <property type="protein sequence ID" value="KAH7673622.1"/>
    <property type="molecule type" value="Genomic_DNA"/>
</dbReference>
<sequence>MGAGDGDSNFMVEKKPVQFDSGMISANVDEQHFLTSDWDPILSMDNHTMSFDVSAGFPPYIVGVSEQMPNLSFFSSKRHEASTHLVDNNHQTEPNLKGKKRKAVSNEVHIEVEQKKDGSPESAKSSKEKDEKKGKTSKHSKVNTQNADAGKDDYIHVRAKRGQATNSHSLAERVRREKISERMRLLQDLVPGCNKITGKAMMLDEIINYVQSLQRQVEFLSMKLAAVHPEVNFDIEQILPKGILHSKDGNAAATIGFGPGMTTSHSHLHGVIQTDVRMCSMPNSQISSTARIPNAWDHELQNVVPMSFIDSKDLNGDLKVQT</sequence>
<gene>
    <name evidence="1" type="ORF">IHE45_08G019300</name>
</gene>
<reference evidence="2" key="1">
    <citation type="journal article" date="2022" name="Nat. Commun.">
        <title>Chromosome evolution and the genetic basis of agronomically important traits in greater yam.</title>
        <authorList>
            <person name="Bredeson J.V."/>
            <person name="Lyons J.B."/>
            <person name="Oniyinde I.O."/>
            <person name="Okereke N.R."/>
            <person name="Kolade O."/>
            <person name="Nnabue I."/>
            <person name="Nwadili C.O."/>
            <person name="Hribova E."/>
            <person name="Parker M."/>
            <person name="Nwogha J."/>
            <person name="Shu S."/>
            <person name="Carlson J."/>
            <person name="Kariba R."/>
            <person name="Muthemba S."/>
            <person name="Knop K."/>
            <person name="Barton G.J."/>
            <person name="Sherwood A.V."/>
            <person name="Lopez-Montes A."/>
            <person name="Asiedu R."/>
            <person name="Jamnadass R."/>
            <person name="Muchugi A."/>
            <person name="Goodstein D."/>
            <person name="Egesi C.N."/>
            <person name="Featherston J."/>
            <person name="Asfaw A."/>
            <person name="Simpson G.G."/>
            <person name="Dolezel J."/>
            <person name="Hendre P.S."/>
            <person name="Van Deynze A."/>
            <person name="Kumar P.L."/>
            <person name="Obidiegwu J.E."/>
            <person name="Bhattacharjee R."/>
            <person name="Rokhsar D.S."/>
        </authorList>
    </citation>
    <scope>NUCLEOTIDE SEQUENCE [LARGE SCALE GENOMIC DNA]</scope>
    <source>
        <strain evidence="2">cv. TDa95/00328</strain>
    </source>
</reference>
<protein>
    <submittedName>
        <fullName evidence="1">Myc-type basic helix-loop-helix (BHLH) domain-containing protein</fullName>
    </submittedName>
</protein>
<keyword evidence="2" id="KW-1185">Reference proteome</keyword>
<proteinExistence type="predicted"/>
<evidence type="ECO:0000313" key="2">
    <source>
        <dbReference type="Proteomes" id="UP000827976"/>
    </source>
</evidence>
<dbReference type="Proteomes" id="UP000827976">
    <property type="component" value="Chromosome 8"/>
</dbReference>